<dbReference type="SUPFAM" id="SSF57256">
    <property type="entry name" value="Elafin-like"/>
    <property type="match status" value="1"/>
</dbReference>
<proteinExistence type="predicted"/>
<feature type="chain" id="PRO_5004585539" evidence="1">
    <location>
        <begin position="17"/>
        <end position="117"/>
    </location>
</feature>
<accession>T1W2K0</accession>
<evidence type="ECO:0000259" key="2">
    <source>
        <dbReference type="PROSITE" id="PS51390"/>
    </source>
</evidence>
<dbReference type="InterPro" id="IPR036645">
    <property type="entry name" value="Elafin-like_sf"/>
</dbReference>
<dbReference type="EMBL" id="KC608994">
    <property type="protein sequence ID" value="AGU01540.1"/>
    <property type="molecule type" value="Genomic_DNA"/>
</dbReference>
<dbReference type="AlphaFoldDB" id="T1W2K0"/>
<reference evidence="3" key="1">
    <citation type="journal article" date="2013" name="Fish Shellfish Immunol.">
        <title>Differences in gene organization between type I and type II crustins in the morotoge shrimp, Pandalopsis japonica.</title>
        <authorList>
            <person name="Kim B."/>
            <person name="Kim M."/>
            <person name="Kim A.R."/>
            <person name="Yi M."/>
            <person name="Choi J.H."/>
            <person name="Park H."/>
            <person name="Park W."/>
            <person name="Kim H.W."/>
        </authorList>
    </citation>
    <scope>NUCLEOTIDE SEQUENCE</scope>
</reference>
<sequence>MVKLLILVAMVTVAAASPRSVHPDTFTTTAAPRDCLQWCKNPVKGSVYCCNDGTGPQALADEHLGECPKHRPVCPRNGITSGPALCSHDGYCQDSSKCCFDTCLDHHTCKSVLIPIH</sequence>
<organism evidence="3">
    <name type="scientific">Pandalus japonicus</name>
    <name type="common">Morotoge shrimp</name>
    <name type="synonym">Pandalopsis dispar var. japonica</name>
    <dbReference type="NCBI Taxonomy" id="666362"/>
    <lineage>
        <taxon>Eukaryota</taxon>
        <taxon>Metazoa</taxon>
        <taxon>Ecdysozoa</taxon>
        <taxon>Arthropoda</taxon>
        <taxon>Crustacea</taxon>
        <taxon>Multicrustacea</taxon>
        <taxon>Malacostraca</taxon>
        <taxon>Eumalacostraca</taxon>
        <taxon>Eucarida</taxon>
        <taxon>Decapoda</taxon>
        <taxon>Pleocyemata</taxon>
        <taxon>Caridea</taxon>
        <taxon>Pandaloidea</taxon>
        <taxon>Pandalidae</taxon>
        <taxon>Pandalus</taxon>
    </lineage>
</organism>
<evidence type="ECO:0000256" key="1">
    <source>
        <dbReference type="SAM" id="SignalP"/>
    </source>
</evidence>
<keyword evidence="1" id="KW-0732">Signal</keyword>
<dbReference type="Gene3D" id="4.10.75.10">
    <property type="entry name" value="Elafin-like"/>
    <property type="match status" value="1"/>
</dbReference>
<dbReference type="GO" id="GO:0005576">
    <property type="term" value="C:extracellular region"/>
    <property type="evidence" value="ECO:0007669"/>
    <property type="project" value="InterPro"/>
</dbReference>
<evidence type="ECO:0000313" key="3">
    <source>
        <dbReference type="EMBL" id="AGU01540.1"/>
    </source>
</evidence>
<name>T1W2K0_PANJP</name>
<feature type="domain" description="WAP" evidence="2">
    <location>
        <begin position="60"/>
        <end position="113"/>
    </location>
</feature>
<dbReference type="Pfam" id="PF00095">
    <property type="entry name" value="WAP"/>
    <property type="match status" value="1"/>
</dbReference>
<gene>
    <name evidence="3" type="primary">crusIc</name>
</gene>
<dbReference type="PROSITE" id="PS51390">
    <property type="entry name" value="WAP"/>
    <property type="match status" value="1"/>
</dbReference>
<protein>
    <submittedName>
        <fullName evidence="3">Antimicrobial peptide type 1 Ic</fullName>
    </submittedName>
</protein>
<feature type="signal peptide" evidence="1">
    <location>
        <begin position="1"/>
        <end position="16"/>
    </location>
</feature>
<dbReference type="InterPro" id="IPR008197">
    <property type="entry name" value="WAP_dom"/>
</dbReference>
<dbReference type="GO" id="GO:0030414">
    <property type="term" value="F:peptidase inhibitor activity"/>
    <property type="evidence" value="ECO:0007669"/>
    <property type="project" value="InterPro"/>
</dbReference>